<accession>A0ABQ6G1V5</accession>
<dbReference type="PRINTS" id="PR00081">
    <property type="entry name" value="GDHRDH"/>
</dbReference>
<dbReference type="NCBIfam" id="NF004824">
    <property type="entry name" value="PRK06180.1"/>
    <property type="match status" value="1"/>
</dbReference>
<dbReference type="SMART" id="SM00822">
    <property type="entry name" value="PKS_KR"/>
    <property type="match status" value="1"/>
</dbReference>
<dbReference type="Pfam" id="PF00106">
    <property type="entry name" value="adh_short"/>
    <property type="match status" value="1"/>
</dbReference>
<dbReference type="SUPFAM" id="SSF51735">
    <property type="entry name" value="NAD(P)-binding Rossmann-fold domains"/>
    <property type="match status" value="1"/>
</dbReference>
<dbReference type="CDD" id="cd05374">
    <property type="entry name" value="17beta-HSD-like_SDR_c"/>
    <property type="match status" value="1"/>
</dbReference>
<keyword evidence="6" id="KW-1185">Reference proteome</keyword>
<dbReference type="NCBIfam" id="NF006114">
    <property type="entry name" value="PRK08263.1"/>
    <property type="match status" value="1"/>
</dbReference>
<comment type="similarity">
    <text evidence="1 3">Belongs to the short-chain dehydrogenases/reductases (SDR) family.</text>
</comment>
<dbReference type="InterPro" id="IPR057326">
    <property type="entry name" value="KR_dom"/>
</dbReference>
<dbReference type="Gene3D" id="3.40.50.720">
    <property type="entry name" value="NAD(P)-binding Rossmann-like Domain"/>
    <property type="match status" value="1"/>
</dbReference>
<evidence type="ECO:0000256" key="2">
    <source>
        <dbReference type="ARBA" id="ARBA00023002"/>
    </source>
</evidence>
<dbReference type="InterPro" id="IPR036291">
    <property type="entry name" value="NAD(P)-bd_dom_sf"/>
</dbReference>
<comment type="caution">
    <text evidence="5">The sequence shown here is derived from an EMBL/GenBank/DDBJ whole genome shotgun (WGS) entry which is preliminary data.</text>
</comment>
<dbReference type="PANTHER" id="PTHR43976:SF16">
    <property type="entry name" value="SHORT-CHAIN DEHYDROGENASE_REDUCTASE FAMILY PROTEIN"/>
    <property type="match status" value="1"/>
</dbReference>
<dbReference type="PANTHER" id="PTHR43976">
    <property type="entry name" value="SHORT CHAIN DEHYDROGENASE"/>
    <property type="match status" value="1"/>
</dbReference>
<evidence type="ECO:0000259" key="4">
    <source>
        <dbReference type="SMART" id="SM00822"/>
    </source>
</evidence>
<sequence>MSKVWMITGSSRGFGRSLAEAVLAQGDCLLATARRPEQLNDLVERYPDRVRTMALDVTDAEQARAAVATAVESFGRLDVVVNNAGYANVASIEEASEADWRTQIETNLWGVIHVTRAALPVLRRQRSGHIVQFSSVGGRTGVPGLGAYQVAKWGVEGFSETLTREVAPLGIKVTLIEPGGFRTDWAGSSMDISEPGPDYQQTIGQMVEYRRTRGGQEPGDPARAAQAIITAVNEPEPPFRLLLGKDAVYHVRQIEQANLAEIERWEHLSTSTDFADGAINHENDEGYKTMLDQLAR</sequence>
<gene>
    <name evidence="5" type="ORF">KDH_73230</name>
</gene>
<proteinExistence type="inferred from homology"/>
<feature type="domain" description="Ketoreductase" evidence="4">
    <location>
        <begin position="3"/>
        <end position="179"/>
    </location>
</feature>
<reference evidence="5 6" key="1">
    <citation type="submission" date="2023-02" db="EMBL/GenBank/DDBJ databases">
        <title>Dictyobacter halimunensis sp. nov., a new member of the class Ktedonobacteria from forest soil in a geothermal area.</title>
        <authorList>
            <person name="Rachmania M.K."/>
            <person name="Ningsih F."/>
            <person name="Sakai Y."/>
            <person name="Yabe S."/>
            <person name="Yokota A."/>
            <person name="Sjamsuridzal W."/>
        </authorList>
    </citation>
    <scope>NUCLEOTIDE SEQUENCE [LARGE SCALE GENOMIC DNA]</scope>
    <source>
        <strain evidence="5 6">S3.2.2.5</strain>
    </source>
</reference>
<protein>
    <submittedName>
        <fullName evidence="5">Short-chain dehydrogenase/reductase</fullName>
    </submittedName>
</protein>
<dbReference type="InterPro" id="IPR051911">
    <property type="entry name" value="SDR_oxidoreductase"/>
</dbReference>
<dbReference type="EMBL" id="BSRI01000002">
    <property type="protein sequence ID" value="GLV60504.1"/>
    <property type="molecule type" value="Genomic_DNA"/>
</dbReference>
<evidence type="ECO:0000313" key="6">
    <source>
        <dbReference type="Proteomes" id="UP001344906"/>
    </source>
</evidence>
<dbReference type="RefSeq" id="WP_338257594.1">
    <property type="nucleotide sequence ID" value="NZ_BSRI01000002.1"/>
</dbReference>
<evidence type="ECO:0000256" key="3">
    <source>
        <dbReference type="RuleBase" id="RU000363"/>
    </source>
</evidence>
<dbReference type="InterPro" id="IPR002347">
    <property type="entry name" value="SDR_fam"/>
</dbReference>
<dbReference type="Proteomes" id="UP001344906">
    <property type="component" value="Unassembled WGS sequence"/>
</dbReference>
<name>A0ABQ6G1V5_9CHLR</name>
<keyword evidence="2" id="KW-0560">Oxidoreductase</keyword>
<dbReference type="PRINTS" id="PR00080">
    <property type="entry name" value="SDRFAMILY"/>
</dbReference>
<organism evidence="5 6">
    <name type="scientific">Dictyobacter halimunensis</name>
    <dbReference type="NCBI Taxonomy" id="3026934"/>
    <lineage>
        <taxon>Bacteria</taxon>
        <taxon>Bacillati</taxon>
        <taxon>Chloroflexota</taxon>
        <taxon>Ktedonobacteria</taxon>
        <taxon>Ktedonobacterales</taxon>
        <taxon>Dictyobacteraceae</taxon>
        <taxon>Dictyobacter</taxon>
    </lineage>
</organism>
<evidence type="ECO:0000256" key="1">
    <source>
        <dbReference type="ARBA" id="ARBA00006484"/>
    </source>
</evidence>
<evidence type="ECO:0000313" key="5">
    <source>
        <dbReference type="EMBL" id="GLV60504.1"/>
    </source>
</evidence>